<dbReference type="EMBL" id="JBEFKJ010000014">
    <property type="protein sequence ID" value="KAL2042328.1"/>
    <property type="molecule type" value="Genomic_DNA"/>
</dbReference>
<feature type="compositionally biased region" description="Basic residues" evidence="1">
    <location>
        <begin position="164"/>
        <end position="173"/>
    </location>
</feature>
<feature type="compositionally biased region" description="Basic and acidic residues" evidence="1">
    <location>
        <begin position="98"/>
        <end position="108"/>
    </location>
</feature>
<sequence>MSHHQNTKAPTETTQPHVDTSASHTRSHTPDSNTSPTQAPNPQARSTSANEWTVIRPIDPLTHNYALNSTLFGSAAQYAVRQAMLRNDFHQALVREGLEKSDAERDAPAADAFPYREVSKKRVKGKENAKSSNDASASDSHGYVAQDEFNKDILDGSGGGWQPARRRSRKGYQ</sequence>
<proteinExistence type="predicted"/>
<evidence type="ECO:0000256" key="1">
    <source>
        <dbReference type="SAM" id="MobiDB-lite"/>
    </source>
</evidence>
<name>A0ABR4A9F1_9LECA</name>
<feature type="compositionally biased region" description="Polar residues" evidence="1">
    <location>
        <begin position="7"/>
        <end position="51"/>
    </location>
</feature>
<feature type="compositionally biased region" description="Low complexity" evidence="1">
    <location>
        <begin position="130"/>
        <end position="140"/>
    </location>
</feature>
<keyword evidence="3" id="KW-1185">Reference proteome</keyword>
<accession>A0ABR4A9F1</accession>
<comment type="caution">
    <text evidence="2">The sequence shown here is derived from an EMBL/GenBank/DDBJ whole genome shotgun (WGS) entry which is preliminary data.</text>
</comment>
<dbReference type="Proteomes" id="UP001590950">
    <property type="component" value="Unassembled WGS sequence"/>
</dbReference>
<feature type="region of interest" description="Disordered" evidence="1">
    <location>
        <begin position="98"/>
        <end position="173"/>
    </location>
</feature>
<protein>
    <submittedName>
        <fullName evidence="2">Uncharacterized protein</fullName>
    </submittedName>
</protein>
<evidence type="ECO:0000313" key="3">
    <source>
        <dbReference type="Proteomes" id="UP001590950"/>
    </source>
</evidence>
<feature type="region of interest" description="Disordered" evidence="1">
    <location>
        <begin position="1"/>
        <end position="51"/>
    </location>
</feature>
<feature type="compositionally biased region" description="Basic and acidic residues" evidence="1">
    <location>
        <begin position="117"/>
        <end position="129"/>
    </location>
</feature>
<gene>
    <name evidence="2" type="ORF">N7G274_004817</name>
</gene>
<evidence type="ECO:0000313" key="2">
    <source>
        <dbReference type="EMBL" id="KAL2042328.1"/>
    </source>
</evidence>
<reference evidence="2 3" key="1">
    <citation type="submission" date="2024-09" db="EMBL/GenBank/DDBJ databases">
        <title>Rethinking Asexuality: The Enigmatic Case of Functional Sexual Genes in Lepraria (Stereocaulaceae).</title>
        <authorList>
            <person name="Doellman M."/>
            <person name="Sun Y."/>
            <person name="Barcenas-Pena A."/>
            <person name="Lumbsch H.T."/>
            <person name="Grewe F."/>
        </authorList>
    </citation>
    <scope>NUCLEOTIDE SEQUENCE [LARGE SCALE GENOMIC DNA]</scope>
    <source>
        <strain evidence="2 3">Mercado 3170</strain>
    </source>
</reference>
<organism evidence="2 3">
    <name type="scientific">Stereocaulon virgatum</name>
    <dbReference type="NCBI Taxonomy" id="373712"/>
    <lineage>
        <taxon>Eukaryota</taxon>
        <taxon>Fungi</taxon>
        <taxon>Dikarya</taxon>
        <taxon>Ascomycota</taxon>
        <taxon>Pezizomycotina</taxon>
        <taxon>Lecanoromycetes</taxon>
        <taxon>OSLEUM clade</taxon>
        <taxon>Lecanoromycetidae</taxon>
        <taxon>Lecanorales</taxon>
        <taxon>Lecanorineae</taxon>
        <taxon>Stereocaulaceae</taxon>
        <taxon>Stereocaulon</taxon>
    </lineage>
</organism>